<dbReference type="RefSeq" id="WP_069112022.1">
    <property type="nucleotide sequence ID" value="NZ_FNUC01000004.1"/>
</dbReference>
<dbReference type="InterPro" id="IPR006311">
    <property type="entry name" value="TAT_signal"/>
</dbReference>
<evidence type="ECO:0000256" key="1">
    <source>
        <dbReference type="ARBA" id="ARBA00008645"/>
    </source>
</evidence>
<dbReference type="Gene3D" id="2.60.120.260">
    <property type="entry name" value="Galactose-binding domain-like"/>
    <property type="match status" value="1"/>
</dbReference>
<protein>
    <submittedName>
        <fullName evidence="6">Alpha/beta hydrolase family protein</fullName>
    </submittedName>
</protein>
<dbReference type="SUPFAM" id="SSF49785">
    <property type="entry name" value="Galactose-binding domain-like"/>
    <property type="match status" value="1"/>
</dbReference>
<dbReference type="SUPFAM" id="SSF53474">
    <property type="entry name" value="alpha/beta-Hydrolases"/>
    <property type="match status" value="1"/>
</dbReference>
<dbReference type="PANTHER" id="PTHR22946:SF9">
    <property type="entry name" value="POLYKETIDE TRANSFERASE AF380"/>
    <property type="match status" value="1"/>
</dbReference>
<dbReference type="PROSITE" id="PS51318">
    <property type="entry name" value="TAT"/>
    <property type="match status" value="1"/>
</dbReference>
<feature type="domain" description="Peptidase S9 prolyl oligopeptidase catalytic" evidence="5">
    <location>
        <begin position="138"/>
        <end position="245"/>
    </location>
</feature>
<dbReference type="STRING" id="561176.SAMN04488561_6507"/>
<dbReference type="Pfam" id="PF00326">
    <property type="entry name" value="Peptidase_S9"/>
    <property type="match status" value="1"/>
</dbReference>
<feature type="chain" id="PRO_5010278286" evidence="4">
    <location>
        <begin position="33"/>
        <end position="439"/>
    </location>
</feature>
<gene>
    <name evidence="6" type="ORF">SAMN04488561_6507</name>
</gene>
<name>A0A1H5PXC1_9ACTN</name>
<sequence length="439" mass="45303">MTSLSRRTVLKGTAASFVAAGAAGTLTGRAQAAPSSYSIVHGTTPGGVPYGLWGTIPSSPAPTLVILSLTIEQALTTSHLQAGAILVEPPAGYLCVSIDPPCHGTHLYPGRSEGLPGWAELAADEYDFVADFNARLSEVLDHLVDEDLVDPGRIAVAGTSRGGFLALRYAAFDPRVACGVGYAPVTDLRQLREFEIAASVPFVDELSLGAHVAPLTGRPVFIVIGDRDVRVGTDAAIDVARALSAAAVTGLPVADVVNPSFEDLVGGWPQPWTLDPLPKTQTAGPSTAQAHTGTRSLRVENASGTSVGVRTPRMPAEPGSTYTATSWVYTESGTPATMFLEFFNAAGSRIANQFVAPAASSTWEETSVSAVAPAGTATVDVLIYGAVAAAGVSYHDDVTLPRSVPSEVALHVLSEPRGHTTPAGAAELSATWIDGIVNG</sequence>
<reference evidence="7" key="1">
    <citation type="submission" date="2016-10" db="EMBL/GenBank/DDBJ databases">
        <authorList>
            <person name="Varghese N."/>
            <person name="Submissions S."/>
        </authorList>
    </citation>
    <scope>NUCLEOTIDE SEQUENCE [LARGE SCALE GENOMIC DNA]</scope>
    <source>
        <strain evidence="7">DSM 45237</strain>
    </source>
</reference>
<dbReference type="InterPro" id="IPR001375">
    <property type="entry name" value="Peptidase_S9_cat"/>
</dbReference>
<proteinExistence type="inferred from homology"/>
<dbReference type="OrthoDB" id="9765647at2"/>
<dbReference type="EMBL" id="FNUC01000004">
    <property type="protein sequence ID" value="SEF18446.1"/>
    <property type="molecule type" value="Genomic_DNA"/>
</dbReference>
<dbReference type="GO" id="GO:0052689">
    <property type="term" value="F:carboxylic ester hydrolase activity"/>
    <property type="evidence" value="ECO:0007669"/>
    <property type="project" value="UniProtKB-ARBA"/>
</dbReference>
<dbReference type="Proteomes" id="UP000181980">
    <property type="component" value="Unassembled WGS sequence"/>
</dbReference>
<dbReference type="PANTHER" id="PTHR22946">
    <property type="entry name" value="DIENELACTONE HYDROLASE DOMAIN-CONTAINING PROTEIN-RELATED"/>
    <property type="match status" value="1"/>
</dbReference>
<evidence type="ECO:0000256" key="4">
    <source>
        <dbReference type="SAM" id="SignalP"/>
    </source>
</evidence>
<keyword evidence="7" id="KW-1185">Reference proteome</keyword>
<dbReference type="AlphaFoldDB" id="A0A1H5PXC1"/>
<evidence type="ECO:0000256" key="2">
    <source>
        <dbReference type="ARBA" id="ARBA00022801"/>
    </source>
</evidence>
<comment type="similarity">
    <text evidence="1">Belongs to the AB hydrolase superfamily.</text>
</comment>
<evidence type="ECO:0000256" key="3">
    <source>
        <dbReference type="SAM" id="MobiDB-lite"/>
    </source>
</evidence>
<feature type="compositionally biased region" description="Polar residues" evidence="3">
    <location>
        <begin position="279"/>
        <end position="295"/>
    </location>
</feature>
<keyword evidence="4" id="KW-0732">Signal</keyword>
<dbReference type="InterPro" id="IPR029058">
    <property type="entry name" value="AB_hydrolase_fold"/>
</dbReference>
<accession>A0A1H5PXC1</accession>
<dbReference type="GO" id="GO:0008236">
    <property type="term" value="F:serine-type peptidase activity"/>
    <property type="evidence" value="ECO:0007669"/>
    <property type="project" value="InterPro"/>
</dbReference>
<evidence type="ECO:0000259" key="5">
    <source>
        <dbReference type="Pfam" id="PF00326"/>
    </source>
</evidence>
<evidence type="ECO:0000313" key="6">
    <source>
        <dbReference type="EMBL" id="SEF18446.1"/>
    </source>
</evidence>
<dbReference type="Gene3D" id="3.40.50.1820">
    <property type="entry name" value="alpha/beta hydrolase"/>
    <property type="match status" value="1"/>
</dbReference>
<keyword evidence="2 6" id="KW-0378">Hydrolase</keyword>
<dbReference type="InterPro" id="IPR008979">
    <property type="entry name" value="Galactose-bd-like_sf"/>
</dbReference>
<feature type="signal peptide" evidence="4">
    <location>
        <begin position="1"/>
        <end position="32"/>
    </location>
</feature>
<feature type="region of interest" description="Disordered" evidence="3">
    <location>
        <begin position="272"/>
        <end position="321"/>
    </location>
</feature>
<dbReference type="InterPro" id="IPR050261">
    <property type="entry name" value="FrsA_esterase"/>
</dbReference>
<dbReference type="GO" id="GO:0006508">
    <property type="term" value="P:proteolysis"/>
    <property type="evidence" value="ECO:0007669"/>
    <property type="project" value="InterPro"/>
</dbReference>
<organism evidence="6 7">
    <name type="scientific">Jiangella alba</name>
    <dbReference type="NCBI Taxonomy" id="561176"/>
    <lineage>
        <taxon>Bacteria</taxon>
        <taxon>Bacillati</taxon>
        <taxon>Actinomycetota</taxon>
        <taxon>Actinomycetes</taxon>
        <taxon>Jiangellales</taxon>
        <taxon>Jiangellaceae</taxon>
        <taxon>Jiangella</taxon>
    </lineage>
</organism>
<evidence type="ECO:0000313" key="7">
    <source>
        <dbReference type="Proteomes" id="UP000181980"/>
    </source>
</evidence>